<organism evidence="1 2">
    <name type="scientific">Rhynchospora tenuis</name>
    <dbReference type="NCBI Taxonomy" id="198213"/>
    <lineage>
        <taxon>Eukaryota</taxon>
        <taxon>Viridiplantae</taxon>
        <taxon>Streptophyta</taxon>
        <taxon>Embryophyta</taxon>
        <taxon>Tracheophyta</taxon>
        <taxon>Spermatophyta</taxon>
        <taxon>Magnoliopsida</taxon>
        <taxon>Liliopsida</taxon>
        <taxon>Poales</taxon>
        <taxon>Cyperaceae</taxon>
        <taxon>Cyperoideae</taxon>
        <taxon>Rhynchosporeae</taxon>
        <taxon>Rhynchospora</taxon>
    </lineage>
</organism>
<comment type="caution">
    <text evidence="1">The sequence shown here is derived from an EMBL/GenBank/DDBJ whole genome shotgun (WGS) entry which is preliminary data.</text>
</comment>
<dbReference type="EMBL" id="JAMRDG010000002">
    <property type="protein sequence ID" value="KAJ3685664.1"/>
    <property type="molecule type" value="Genomic_DNA"/>
</dbReference>
<dbReference type="PANTHER" id="PTHR33312:SF21">
    <property type="entry name" value="MEMBRANE-ASSOCIATED KINASE REGULATOR 3-RELATED"/>
    <property type="match status" value="1"/>
</dbReference>
<evidence type="ECO:0000313" key="2">
    <source>
        <dbReference type="Proteomes" id="UP001210211"/>
    </source>
</evidence>
<gene>
    <name evidence="1" type="ORF">LUZ61_014828</name>
</gene>
<dbReference type="GO" id="GO:0005886">
    <property type="term" value="C:plasma membrane"/>
    <property type="evidence" value="ECO:0007669"/>
    <property type="project" value="InterPro"/>
</dbReference>
<reference evidence="1 2" key="1">
    <citation type="journal article" date="2022" name="Cell">
        <title>Repeat-based holocentromeres influence genome architecture and karyotype evolution.</title>
        <authorList>
            <person name="Hofstatter P.G."/>
            <person name="Thangavel G."/>
            <person name="Lux T."/>
            <person name="Neumann P."/>
            <person name="Vondrak T."/>
            <person name="Novak P."/>
            <person name="Zhang M."/>
            <person name="Costa L."/>
            <person name="Castellani M."/>
            <person name="Scott A."/>
            <person name="Toegelov H."/>
            <person name="Fuchs J."/>
            <person name="Mata-Sucre Y."/>
            <person name="Dias Y."/>
            <person name="Vanzela A.L.L."/>
            <person name="Huettel B."/>
            <person name="Almeida C.C.S."/>
            <person name="Simkova H."/>
            <person name="Souza G."/>
            <person name="Pedrosa-Harand A."/>
            <person name="Macas J."/>
            <person name="Mayer K.F.X."/>
            <person name="Houben A."/>
            <person name="Marques A."/>
        </authorList>
    </citation>
    <scope>NUCLEOTIDE SEQUENCE [LARGE SCALE GENOMIC DNA]</scope>
    <source>
        <strain evidence="1">RhyTen1mFocal</strain>
    </source>
</reference>
<dbReference type="InterPro" id="IPR039620">
    <property type="entry name" value="BKI1/MAKR1/3/4"/>
</dbReference>
<dbReference type="AlphaFoldDB" id="A0AAD5WC62"/>
<name>A0AAD5WC62_9POAL</name>
<dbReference type="Proteomes" id="UP001210211">
    <property type="component" value="Unassembled WGS sequence"/>
</dbReference>
<proteinExistence type="predicted"/>
<sequence>MAKTLSASPLITIKEDYIDMDLSPKIRSPSHCGDFEFKMSSNNPERENNTYPADELFYKGNLLPLQLPPRLELVQKLFQEPNSNFSEDAPIEGFREKPAIKSIPKKHWPKRLKFFKQTHIGSKIKASRDYLKSLFTKTNNPIEEGNDQLGAKVISVTLKSTIDREKFLEEGASHRKSFSGVIRRRLTGKSSQVSGLSMCQSSDLTQWLEEESSIQGAIAYCKKTQENLVPNRKSVSDISFPSFAVPRVSIGCENQEREEISRG</sequence>
<accession>A0AAD5WC62</accession>
<protein>
    <submittedName>
        <fullName evidence="1">Uncharacterized protein</fullName>
    </submittedName>
</protein>
<evidence type="ECO:0000313" key="1">
    <source>
        <dbReference type="EMBL" id="KAJ3685664.1"/>
    </source>
</evidence>
<keyword evidence="2" id="KW-1185">Reference proteome</keyword>
<dbReference type="PANTHER" id="PTHR33312">
    <property type="entry name" value="MEMBRANE-ASSOCIATED KINASE REGULATOR 4-RELATED"/>
    <property type="match status" value="1"/>
</dbReference>
<dbReference type="GO" id="GO:0019210">
    <property type="term" value="F:kinase inhibitor activity"/>
    <property type="evidence" value="ECO:0007669"/>
    <property type="project" value="InterPro"/>
</dbReference>